<protein>
    <submittedName>
        <fullName evidence="1">Uncharacterized protein</fullName>
    </submittedName>
</protein>
<reference evidence="1" key="2">
    <citation type="journal article" date="2013" name="PLoS ONE">
        <title>Pseudomonas syringae pv. actinidiae from Recent Outbreaks of Kiwifruit Bacterial Canker Belong to Different Clones that Originated in China.</title>
        <authorList>
            <person name="Butler M.I."/>
            <person name="Stockwell P.A."/>
            <person name="Black M.A."/>
            <person name="Day R.C."/>
            <person name="Lamont I.L."/>
            <person name="Poulter R.T.M."/>
        </authorList>
    </citation>
    <scope>NUCLEOTIDE SEQUENCE</scope>
    <source>
        <strain evidence="1">ICMP19455</strain>
    </source>
</reference>
<name>M1JLQ7_PSESF</name>
<accession>M1JLQ7</accession>
<dbReference type="EMBL" id="KC148188">
    <property type="protein sequence ID" value="AGE82637.1"/>
    <property type="molecule type" value="Genomic_DNA"/>
</dbReference>
<sequence length="118" mass="13410">MSQHIICVPCEQSGGLVRIQLGWDKPMSEFYFVVFVEPQVGQQLDEDDDTDEDEIVYSSLDDRLADGQKTLTYFKAIAARIGCEVPDALWRAAYQDQEFNVVNKVCHYSPTGEPVEPY</sequence>
<reference evidence="1" key="1">
    <citation type="submission" date="2012-11" db="EMBL/GenBank/DDBJ databases">
        <authorList>
            <person name="Butler M."/>
            <person name="Stockwell P."/>
            <person name="Black M."/>
            <person name="Day R."/>
            <person name="Zhao Z."/>
            <person name="Huang L."/>
            <person name="Lamont I."/>
            <person name="Poulter R."/>
        </authorList>
    </citation>
    <scope>NUCLEOTIDE SEQUENCE</scope>
    <source>
        <strain evidence="1">ICMP19455</strain>
    </source>
</reference>
<dbReference type="AlphaFoldDB" id="M1JLQ7"/>
<organism evidence="1">
    <name type="scientific">Pseudomonas syringae pv. actinidiae</name>
    <dbReference type="NCBI Taxonomy" id="103796"/>
    <lineage>
        <taxon>Bacteria</taxon>
        <taxon>Pseudomonadati</taxon>
        <taxon>Pseudomonadota</taxon>
        <taxon>Gammaproteobacteria</taxon>
        <taxon>Pseudomonadales</taxon>
        <taxon>Pseudomonadaceae</taxon>
        <taxon>Pseudomonas</taxon>
        <taxon>Pseudomonas syringae</taxon>
    </lineage>
</organism>
<proteinExistence type="predicted"/>
<evidence type="ECO:0000313" key="1">
    <source>
        <dbReference type="EMBL" id="AGE82637.1"/>
    </source>
</evidence>
<dbReference type="RefSeq" id="WP_017707809.1">
    <property type="nucleotide sequence ID" value="NZ_CP186534.1"/>
</dbReference>